<dbReference type="PANTHER" id="PTHR45661">
    <property type="entry name" value="SURFACE ANTIGEN"/>
    <property type="match status" value="1"/>
</dbReference>
<dbReference type="InterPro" id="IPR026906">
    <property type="entry name" value="LRR_5"/>
</dbReference>
<accession>A0ABP0Q605</accession>
<comment type="caution">
    <text evidence="2">The sequence shown here is derived from an EMBL/GenBank/DDBJ whole genome shotgun (WGS) entry which is preliminary data.</text>
</comment>
<dbReference type="SUPFAM" id="SSF54236">
    <property type="entry name" value="Ubiquitin-like"/>
    <property type="match status" value="1"/>
</dbReference>
<dbReference type="PANTHER" id="PTHR45661:SF3">
    <property type="entry name" value="IG-LIKE DOMAIN-CONTAINING PROTEIN"/>
    <property type="match status" value="1"/>
</dbReference>
<reference evidence="2 3" key="1">
    <citation type="submission" date="2024-02" db="EMBL/GenBank/DDBJ databases">
        <authorList>
            <person name="Chen Y."/>
            <person name="Shah S."/>
            <person name="Dougan E. K."/>
            <person name="Thang M."/>
            <person name="Chan C."/>
        </authorList>
    </citation>
    <scope>NUCLEOTIDE SEQUENCE [LARGE SCALE GENOMIC DNA]</scope>
</reference>
<sequence length="244" mass="26737">MATWLESATAAVADSAAPHCPPARGCVADVPLIQIVRVRQMSGSTNSFEATPDMSVRALKRQLRFSHPTLDDFSKRLTTLELIRGDRKLENDKTLEELQIEKEEVLDAVFSIAPVQCAKKDESPCDLEDLRFVSIPSGVTEIEDNAFENCPFLISVLIPETVTEIGEAAFRDCICLERIEIPNTVTDIGEQAFANCLSMEKIEIPNSVTDPWVGDGRDPLLLPAIGLACGFGRTLQHPRSADVA</sequence>
<dbReference type="PROSITE" id="PS50053">
    <property type="entry name" value="UBIQUITIN_2"/>
    <property type="match status" value="1"/>
</dbReference>
<dbReference type="EMBL" id="CAXAMN010024084">
    <property type="protein sequence ID" value="CAK9083656.1"/>
    <property type="molecule type" value="Genomic_DNA"/>
</dbReference>
<dbReference type="InterPro" id="IPR000626">
    <property type="entry name" value="Ubiquitin-like_dom"/>
</dbReference>
<organism evidence="2 3">
    <name type="scientific">Durusdinium trenchii</name>
    <dbReference type="NCBI Taxonomy" id="1381693"/>
    <lineage>
        <taxon>Eukaryota</taxon>
        <taxon>Sar</taxon>
        <taxon>Alveolata</taxon>
        <taxon>Dinophyceae</taxon>
        <taxon>Suessiales</taxon>
        <taxon>Symbiodiniaceae</taxon>
        <taxon>Durusdinium</taxon>
    </lineage>
</organism>
<dbReference type="CDD" id="cd17039">
    <property type="entry name" value="Ubl_ubiquitin_like"/>
    <property type="match status" value="1"/>
</dbReference>
<keyword evidence="3" id="KW-1185">Reference proteome</keyword>
<dbReference type="Proteomes" id="UP001642484">
    <property type="component" value="Unassembled WGS sequence"/>
</dbReference>
<dbReference type="Pfam" id="PF13306">
    <property type="entry name" value="LRR_5"/>
    <property type="match status" value="1"/>
</dbReference>
<dbReference type="Gene3D" id="3.80.10.10">
    <property type="entry name" value="Ribonuclease Inhibitor"/>
    <property type="match status" value="1"/>
</dbReference>
<evidence type="ECO:0000313" key="2">
    <source>
        <dbReference type="EMBL" id="CAK9083656.1"/>
    </source>
</evidence>
<evidence type="ECO:0000313" key="3">
    <source>
        <dbReference type="Proteomes" id="UP001642484"/>
    </source>
</evidence>
<name>A0ABP0Q605_9DINO</name>
<dbReference type="SUPFAM" id="SSF52058">
    <property type="entry name" value="L domain-like"/>
    <property type="match status" value="1"/>
</dbReference>
<gene>
    <name evidence="2" type="ORF">CCMP2556_LOCUS40757</name>
</gene>
<feature type="domain" description="Ubiquitin-like" evidence="1">
    <location>
        <begin position="36"/>
        <end position="109"/>
    </location>
</feature>
<dbReference type="InterPro" id="IPR032675">
    <property type="entry name" value="LRR_dom_sf"/>
</dbReference>
<proteinExistence type="predicted"/>
<dbReference type="InterPro" id="IPR029071">
    <property type="entry name" value="Ubiquitin-like_domsf"/>
</dbReference>
<dbReference type="InterPro" id="IPR053139">
    <property type="entry name" value="Surface_bspA-like"/>
</dbReference>
<protein>
    <recommendedName>
        <fullName evidence="1">Ubiquitin-like domain-containing protein</fullName>
    </recommendedName>
</protein>
<evidence type="ECO:0000259" key="1">
    <source>
        <dbReference type="PROSITE" id="PS50053"/>
    </source>
</evidence>